<dbReference type="Proteomes" id="UP000234681">
    <property type="component" value="Chromosome 16"/>
</dbReference>
<evidence type="ECO:0000313" key="2">
    <source>
        <dbReference type="Proteomes" id="UP000234681"/>
    </source>
</evidence>
<dbReference type="AlphaFoldDB" id="A6IVJ2"/>
<evidence type="ECO:0000313" key="1">
    <source>
        <dbReference type="EMBL" id="EDM09230.1"/>
    </source>
</evidence>
<name>A6IVJ2_RAT</name>
<accession>A6IVJ2</accession>
<sequence length="36" mass="4295">MCELTTKKSLPQRIALSRDEKFLLLFTFLKKNPKKK</sequence>
<dbReference type="EMBL" id="CH473970">
    <property type="protein sequence ID" value="EDM09230.1"/>
    <property type="molecule type" value="Genomic_DNA"/>
</dbReference>
<gene>
    <name evidence="1" type="ORF">rCG_43233</name>
</gene>
<organism evidence="1 2">
    <name type="scientific">Rattus norvegicus</name>
    <name type="common">Rat</name>
    <dbReference type="NCBI Taxonomy" id="10116"/>
    <lineage>
        <taxon>Eukaryota</taxon>
        <taxon>Metazoa</taxon>
        <taxon>Chordata</taxon>
        <taxon>Craniata</taxon>
        <taxon>Vertebrata</taxon>
        <taxon>Euteleostomi</taxon>
        <taxon>Mammalia</taxon>
        <taxon>Eutheria</taxon>
        <taxon>Euarchontoglires</taxon>
        <taxon>Glires</taxon>
        <taxon>Rodentia</taxon>
        <taxon>Myomorpha</taxon>
        <taxon>Muroidea</taxon>
        <taxon>Muridae</taxon>
        <taxon>Murinae</taxon>
        <taxon>Rattus</taxon>
    </lineage>
</organism>
<proteinExistence type="predicted"/>
<reference evidence="1 2" key="1">
    <citation type="submission" date="2005-09" db="EMBL/GenBank/DDBJ databases">
        <authorList>
            <person name="Mural R.J."/>
            <person name="Li P.W."/>
            <person name="Adams M.D."/>
            <person name="Amanatides P.G."/>
            <person name="Baden-Tillson H."/>
            <person name="Barnstead M."/>
            <person name="Chin S.H."/>
            <person name="Dew I."/>
            <person name="Evans C.A."/>
            <person name="Ferriera S."/>
            <person name="Flanigan M."/>
            <person name="Fosler C."/>
            <person name="Glodek A."/>
            <person name="Gu Z."/>
            <person name="Holt R.A."/>
            <person name="Jennings D."/>
            <person name="Kraft C.L."/>
            <person name="Lu F."/>
            <person name="Nguyen T."/>
            <person name="Nusskern D.R."/>
            <person name="Pfannkoch C.M."/>
            <person name="Sitter C."/>
            <person name="Sutton G.G."/>
            <person name="Venter J.C."/>
            <person name="Wang Z."/>
            <person name="Woodage T."/>
            <person name="Zheng X.H."/>
            <person name="Zhong F."/>
        </authorList>
    </citation>
    <scope>NUCLEOTIDE SEQUENCE [LARGE SCALE GENOMIC DNA]</scope>
    <source>
        <strain>BN</strain>
        <strain evidence="2">Sprague-Dawley</strain>
    </source>
</reference>
<protein>
    <submittedName>
        <fullName evidence="1">RCG43233</fullName>
    </submittedName>
</protein>